<dbReference type="InterPro" id="IPR014710">
    <property type="entry name" value="RmlC-like_jellyroll"/>
</dbReference>
<keyword evidence="1" id="KW-0812">Transmembrane</keyword>
<dbReference type="STRING" id="187304.B0E33_13710"/>
<proteinExistence type="predicted"/>
<dbReference type="OrthoDB" id="3525895at2"/>
<dbReference type="InterPro" id="IPR050397">
    <property type="entry name" value="Env_Response_Regulators"/>
</dbReference>
<dbReference type="SUPFAM" id="SSF51206">
    <property type="entry name" value="cAMP-binding domain-like"/>
    <property type="match status" value="1"/>
</dbReference>
<dbReference type="PROSITE" id="PS00889">
    <property type="entry name" value="CNMP_BINDING_2"/>
    <property type="match status" value="1"/>
</dbReference>
<dbReference type="Pfam" id="PF02517">
    <property type="entry name" value="Rce1-like"/>
    <property type="match status" value="1"/>
</dbReference>
<evidence type="ECO:0000313" key="3">
    <source>
        <dbReference type="EMBL" id="CTQ46179.1"/>
    </source>
</evidence>
<feature type="transmembrane region" description="Helical" evidence="1">
    <location>
        <begin position="177"/>
        <end position="196"/>
    </location>
</feature>
<feature type="domain" description="Cyclic nucleotide-binding" evidence="2">
    <location>
        <begin position="21"/>
        <end position="128"/>
    </location>
</feature>
<feature type="transmembrane region" description="Helical" evidence="1">
    <location>
        <begin position="278"/>
        <end position="299"/>
    </location>
</feature>
<name>A0A0M6Y9S9_9HYPH</name>
<feature type="transmembrane region" description="Helical" evidence="1">
    <location>
        <begin position="246"/>
        <end position="266"/>
    </location>
</feature>
<dbReference type="PRINTS" id="PR00103">
    <property type="entry name" value="CAMPKINASE"/>
</dbReference>
<dbReference type="GO" id="GO:0080120">
    <property type="term" value="P:CAAX-box protein maturation"/>
    <property type="evidence" value="ECO:0007669"/>
    <property type="project" value="UniProtKB-ARBA"/>
</dbReference>
<dbReference type="InterPro" id="IPR000595">
    <property type="entry name" value="cNMP-bd_dom"/>
</dbReference>
<dbReference type="Gene3D" id="2.60.120.10">
    <property type="entry name" value="Jelly Rolls"/>
    <property type="match status" value="1"/>
</dbReference>
<dbReference type="InterPro" id="IPR018488">
    <property type="entry name" value="cNMP-bd_CS"/>
</dbReference>
<dbReference type="PANTHER" id="PTHR24567">
    <property type="entry name" value="CRP FAMILY TRANSCRIPTIONAL REGULATORY PROTEIN"/>
    <property type="match status" value="1"/>
</dbReference>
<keyword evidence="4" id="KW-1185">Reference proteome</keyword>
<sequence>MRTASIPVEEKVQETEDLETIFHRMTEFMPQRVADAVRAASRRVPVAAHEDVIVEGETSDGLYIVLEGTFGIYRKGDGTASDHRVAEIGPGQPFGEMALLDGEPRSATVRAETAGAVLEIEPERILELADGEARLAEFKGALASFVTRRMRASTQEHVAALQRELDLRNEQQQFGKFFVYSLIMMSIGTLVNNVLARTIVNVDVYTEVFAWQYLAILMVPSLFVIRHMGISISALGLTTVGLKKSLIEGAIISVGLCIFAWGLAAVLKYFDALPGKPLPFNLLGTLSYFLHSALQEIIARGFLQSSFQRFLGDQGKWRSVLLASVLFGMFHLHFGIPAVLMTIGTGFIFGWIYIRHQNIAGVILIHYMMGVAAFNTGLI</sequence>
<reference evidence="4" key="1">
    <citation type="submission" date="2015-07" db="EMBL/GenBank/DDBJ databases">
        <authorList>
            <person name="Rodrigo-Torres Lidia"/>
            <person name="Arahal R.David."/>
        </authorList>
    </citation>
    <scope>NUCLEOTIDE SEQUENCE [LARGE SCALE GENOMIC DNA]</scope>
    <source>
        <strain evidence="4">CECT 4801</strain>
    </source>
</reference>
<dbReference type="InterPro" id="IPR003675">
    <property type="entry name" value="Rce1/LyrA-like_dom"/>
</dbReference>
<feature type="transmembrane region" description="Helical" evidence="1">
    <location>
        <begin position="208"/>
        <end position="225"/>
    </location>
</feature>
<dbReference type="GO" id="GO:0003700">
    <property type="term" value="F:DNA-binding transcription factor activity"/>
    <property type="evidence" value="ECO:0007669"/>
    <property type="project" value="TreeGrafter"/>
</dbReference>
<dbReference type="Pfam" id="PF00027">
    <property type="entry name" value="cNMP_binding"/>
    <property type="match status" value="1"/>
</dbReference>
<evidence type="ECO:0000256" key="1">
    <source>
        <dbReference type="SAM" id="Phobius"/>
    </source>
</evidence>
<dbReference type="SMART" id="SM00100">
    <property type="entry name" value="cNMP"/>
    <property type="match status" value="1"/>
</dbReference>
<dbReference type="GO" id="GO:0005829">
    <property type="term" value="C:cytosol"/>
    <property type="evidence" value="ECO:0007669"/>
    <property type="project" value="TreeGrafter"/>
</dbReference>
<feature type="transmembrane region" description="Helical" evidence="1">
    <location>
        <begin position="359"/>
        <end position="378"/>
    </location>
</feature>
<feature type="transmembrane region" description="Helical" evidence="1">
    <location>
        <begin position="320"/>
        <end position="353"/>
    </location>
</feature>
<dbReference type="EMBL" id="CXST01000003">
    <property type="protein sequence ID" value="CTQ46179.1"/>
    <property type="molecule type" value="Genomic_DNA"/>
</dbReference>
<keyword evidence="1" id="KW-1133">Transmembrane helix</keyword>
<dbReference type="PROSITE" id="PS50042">
    <property type="entry name" value="CNMP_BINDING_3"/>
    <property type="match status" value="1"/>
</dbReference>
<dbReference type="AlphaFoldDB" id="A0A0M6Y9S9"/>
<dbReference type="RefSeq" id="WP_055659913.1">
    <property type="nucleotide sequence ID" value="NZ_CXST01000003.1"/>
</dbReference>
<protein>
    <submittedName>
        <fullName evidence="3">MlotiK1 channel</fullName>
    </submittedName>
</protein>
<keyword evidence="1" id="KW-0472">Membrane</keyword>
<dbReference type="InterPro" id="IPR018490">
    <property type="entry name" value="cNMP-bd_dom_sf"/>
</dbReference>
<accession>A0A0M6Y9S9</accession>
<dbReference type="CDD" id="cd00038">
    <property type="entry name" value="CAP_ED"/>
    <property type="match status" value="1"/>
</dbReference>
<organism evidence="3 4">
    <name type="scientific">Roseibium aggregatum</name>
    <dbReference type="NCBI Taxonomy" id="187304"/>
    <lineage>
        <taxon>Bacteria</taxon>
        <taxon>Pseudomonadati</taxon>
        <taxon>Pseudomonadota</taxon>
        <taxon>Alphaproteobacteria</taxon>
        <taxon>Hyphomicrobiales</taxon>
        <taxon>Stappiaceae</taxon>
        <taxon>Roseibium</taxon>
    </lineage>
</organism>
<evidence type="ECO:0000313" key="4">
    <source>
        <dbReference type="Proteomes" id="UP000048926"/>
    </source>
</evidence>
<evidence type="ECO:0000259" key="2">
    <source>
        <dbReference type="PROSITE" id="PS50042"/>
    </source>
</evidence>
<dbReference type="PANTHER" id="PTHR24567:SF74">
    <property type="entry name" value="HTH-TYPE TRANSCRIPTIONAL REGULATOR ARCR"/>
    <property type="match status" value="1"/>
</dbReference>
<dbReference type="GO" id="GO:0004175">
    <property type="term" value="F:endopeptidase activity"/>
    <property type="evidence" value="ECO:0007669"/>
    <property type="project" value="UniProtKB-ARBA"/>
</dbReference>
<dbReference type="Proteomes" id="UP000048926">
    <property type="component" value="Unassembled WGS sequence"/>
</dbReference>
<gene>
    <name evidence="3" type="ORF">LAL4801_04636</name>
</gene>